<organism evidence="1 2">
    <name type="scientific">Carya illinoinensis</name>
    <name type="common">Pecan</name>
    <dbReference type="NCBI Taxonomy" id="32201"/>
    <lineage>
        <taxon>Eukaryota</taxon>
        <taxon>Viridiplantae</taxon>
        <taxon>Streptophyta</taxon>
        <taxon>Embryophyta</taxon>
        <taxon>Tracheophyta</taxon>
        <taxon>Spermatophyta</taxon>
        <taxon>Magnoliopsida</taxon>
        <taxon>eudicotyledons</taxon>
        <taxon>Gunneridae</taxon>
        <taxon>Pentapetalae</taxon>
        <taxon>rosids</taxon>
        <taxon>fabids</taxon>
        <taxon>Fagales</taxon>
        <taxon>Juglandaceae</taxon>
        <taxon>Carya</taxon>
    </lineage>
</organism>
<protein>
    <submittedName>
        <fullName evidence="1">Uncharacterized protein</fullName>
    </submittedName>
</protein>
<dbReference type="EMBL" id="CM031811">
    <property type="protein sequence ID" value="KAG6659388.1"/>
    <property type="molecule type" value="Genomic_DNA"/>
</dbReference>
<proteinExistence type="predicted"/>
<reference evidence="1" key="1">
    <citation type="submission" date="2020-12" db="EMBL/GenBank/DDBJ databases">
        <title>WGS assembly of Carya illinoinensis cv. Pawnee.</title>
        <authorList>
            <person name="Platts A."/>
            <person name="Shu S."/>
            <person name="Wright S."/>
            <person name="Barry K."/>
            <person name="Edger P."/>
            <person name="Pires J.C."/>
            <person name="Schmutz J."/>
        </authorList>
    </citation>
    <scope>NUCLEOTIDE SEQUENCE</scope>
    <source>
        <tissue evidence="1">Leaf</tissue>
    </source>
</reference>
<evidence type="ECO:0000313" key="1">
    <source>
        <dbReference type="EMBL" id="KAG6659388.1"/>
    </source>
</evidence>
<gene>
    <name evidence="1" type="ORF">CIPAW_03G031300</name>
</gene>
<keyword evidence="2" id="KW-1185">Reference proteome</keyword>
<dbReference type="Proteomes" id="UP000811609">
    <property type="component" value="Chromosome 3"/>
</dbReference>
<evidence type="ECO:0000313" key="2">
    <source>
        <dbReference type="Proteomes" id="UP000811609"/>
    </source>
</evidence>
<accession>A0A8T1QWC5</accession>
<sequence length="37" mass="4511">MQLLLREKYKPIWESGKLQSQHFQELHEVYTYQTGNS</sequence>
<comment type="caution">
    <text evidence="1">The sequence shown here is derived from an EMBL/GenBank/DDBJ whole genome shotgun (WGS) entry which is preliminary data.</text>
</comment>
<dbReference type="AlphaFoldDB" id="A0A8T1QWC5"/>
<name>A0A8T1QWC5_CARIL</name>